<comment type="caution">
    <text evidence="1">The sequence shown here is derived from an EMBL/GenBank/DDBJ whole genome shotgun (WGS) entry which is preliminary data.</text>
</comment>
<accession>A0ABU0ZG42</accession>
<proteinExistence type="predicted"/>
<protein>
    <submittedName>
        <fullName evidence="1">Uncharacterized protein</fullName>
    </submittedName>
</protein>
<dbReference type="Proteomes" id="UP001230908">
    <property type="component" value="Unassembled WGS sequence"/>
</dbReference>
<evidence type="ECO:0000313" key="2">
    <source>
        <dbReference type="Proteomes" id="UP001230908"/>
    </source>
</evidence>
<dbReference type="EMBL" id="JAVHUY010000013">
    <property type="protein sequence ID" value="MDQ7905963.1"/>
    <property type="molecule type" value="Genomic_DNA"/>
</dbReference>
<gene>
    <name evidence="1" type="ORF">RB614_15730</name>
</gene>
<keyword evidence="2" id="KW-1185">Reference proteome</keyword>
<sequence>MTGLVARRRAGASLGQLTAQTGIPSTTLLRKFVELGVHPPGAGEPRLPGGLTPDQITDIARRYTGGASERTVAAQTGLSRTVVRAALDATGMQRRRSPRSGRRWTAGLTWQIVVRRLAGQMVAQIATATGMSDFAVAVRLADLKIDKGGPCPPAWRGRVEAHQHRLTEDLADRVHEAWMAAWRALGQTSMRSRHHTGELMIPYADLAEVDKDDDRRLVAAVLAGLAALPEHDVLLLLAGHQTGHPQPAPQP</sequence>
<dbReference type="RefSeq" id="WP_308713231.1">
    <property type="nucleotide sequence ID" value="NZ_JAVHUY010000013.1"/>
</dbReference>
<reference evidence="1 2" key="1">
    <citation type="submission" date="2023-08" db="EMBL/GenBank/DDBJ databases">
        <title>Phytohabitans sansha sp. nov., isolated from marine sediment.</title>
        <authorList>
            <person name="Zhao Y."/>
            <person name="Yi K."/>
        </authorList>
    </citation>
    <scope>NUCLEOTIDE SEQUENCE [LARGE SCALE GENOMIC DNA]</scope>
    <source>
        <strain evidence="1 2">ZYX-F-186</strain>
    </source>
</reference>
<dbReference type="Gene3D" id="6.20.350.10">
    <property type="match status" value="1"/>
</dbReference>
<name>A0ABU0ZG42_9ACTN</name>
<organism evidence="1 2">
    <name type="scientific">Phytohabitans maris</name>
    <dbReference type="NCBI Taxonomy" id="3071409"/>
    <lineage>
        <taxon>Bacteria</taxon>
        <taxon>Bacillati</taxon>
        <taxon>Actinomycetota</taxon>
        <taxon>Actinomycetes</taxon>
        <taxon>Micromonosporales</taxon>
        <taxon>Micromonosporaceae</taxon>
    </lineage>
</organism>
<evidence type="ECO:0000313" key="1">
    <source>
        <dbReference type="EMBL" id="MDQ7905963.1"/>
    </source>
</evidence>